<accession>A0AA96KR67</accession>
<protein>
    <submittedName>
        <fullName evidence="2">Uncharacterized protein</fullName>
    </submittedName>
</protein>
<organism evidence="2">
    <name type="scientific">Bacillus phage SDFMU_Pbc</name>
    <dbReference type="NCBI Taxonomy" id="3076135"/>
    <lineage>
        <taxon>Viruses</taxon>
        <taxon>Duplodnaviria</taxon>
        <taxon>Heunggongvirae</taxon>
        <taxon>Uroviricota</taxon>
        <taxon>Caudoviricetes</taxon>
        <taxon>Herelleviridae</taxon>
        <taxon>Bastillevirinae</taxon>
        <taxon>Agatevirus</taxon>
        <taxon>Agatevirus agate</taxon>
    </lineage>
</organism>
<reference evidence="2" key="1">
    <citation type="submission" date="2023-04" db="EMBL/GenBank/DDBJ databases">
        <authorList>
            <person name="Zhang X."/>
        </authorList>
    </citation>
    <scope>NUCLEOTIDE SEQUENCE</scope>
</reference>
<feature type="coiled-coil region" evidence="1">
    <location>
        <begin position="12"/>
        <end position="56"/>
    </location>
</feature>
<keyword evidence="1" id="KW-0175">Coiled coil</keyword>
<dbReference type="EMBL" id="OQ884030">
    <property type="protein sequence ID" value="WNO29803.1"/>
    <property type="molecule type" value="Genomic_DNA"/>
</dbReference>
<sequence length="120" mass="13901">MDSLKSVVYDQVRRLHDNDKHLEQDIKKTESELRAVEGKLARLKEEKRTNQEAVKESCETFGFVIGGYKSGSILDYESDLFYDEETAARAKEKTREEWERELLLGQENSVALAILRGDFK</sequence>
<proteinExistence type="predicted"/>
<evidence type="ECO:0000256" key="1">
    <source>
        <dbReference type="SAM" id="Coils"/>
    </source>
</evidence>
<name>A0AA96KR67_9CAUD</name>
<evidence type="ECO:0000313" key="2">
    <source>
        <dbReference type="EMBL" id="WNO29803.1"/>
    </source>
</evidence>